<dbReference type="PANTHER" id="PTHR47843">
    <property type="entry name" value="BTB DOMAIN-CONTAINING PROTEIN-RELATED"/>
    <property type="match status" value="1"/>
</dbReference>
<dbReference type="SUPFAM" id="SSF54695">
    <property type="entry name" value="POZ domain"/>
    <property type="match status" value="1"/>
</dbReference>
<dbReference type="Gene3D" id="3.30.710.10">
    <property type="entry name" value="Potassium Channel Kv1.1, Chain A"/>
    <property type="match status" value="1"/>
</dbReference>
<reference evidence="2 3" key="1">
    <citation type="submission" date="2016-07" db="EMBL/GenBank/DDBJ databases">
        <title>Pervasive Adenine N6-methylation of Active Genes in Fungi.</title>
        <authorList>
            <consortium name="DOE Joint Genome Institute"/>
            <person name="Mondo S.J."/>
            <person name="Dannebaum R.O."/>
            <person name="Kuo R.C."/>
            <person name="Labutti K."/>
            <person name="Haridas S."/>
            <person name="Kuo A."/>
            <person name="Salamov A."/>
            <person name="Ahrendt S.R."/>
            <person name="Lipzen A."/>
            <person name="Sullivan W."/>
            <person name="Andreopoulos W.B."/>
            <person name="Clum A."/>
            <person name="Lindquist E."/>
            <person name="Daum C."/>
            <person name="Ramamoorthy G.K."/>
            <person name="Gryganskyi A."/>
            <person name="Culley D."/>
            <person name="Magnuson J.K."/>
            <person name="James T.Y."/>
            <person name="O'Malley M.A."/>
            <person name="Stajich J.E."/>
            <person name="Spatafora J.W."/>
            <person name="Visel A."/>
            <person name="Grigoriev I.V."/>
        </authorList>
    </citation>
    <scope>NUCLEOTIDE SEQUENCE [LARGE SCALE GENOMIC DNA]</scope>
    <source>
        <strain evidence="2 3">CBS 115471</strain>
    </source>
</reference>
<dbReference type="OrthoDB" id="3794732at2759"/>
<evidence type="ECO:0000259" key="1">
    <source>
        <dbReference type="PROSITE" id="PS50097"/>
    </source>
</evidence>
<evidence type="ECO:0000313" key="2">
    <source>
        <dbReference type="EMBL" id="ORY12758.1"/>
    </source>
</evidence>
<dbReference type="CDD" id="cd18186">
    <property type="entry name" value="BTB_POZ_ZBTB_KLHL-like"/>
    <property type="match status" value="1"/>
</dbReference>
<accession>A0A1Y1ZRB2</accession>
<organism evidence="2 3">
    <name type="scientific">Clohesyomyces aquaticus</name>
    <dbReference type="NCBI Taxonomy" id="1231657"/>
    <lineage>
        <taxon>Eukaryota</taxon>
        <taxon>Fungi</taxon>
        <taxon>Dikarya</taxon>
        <taxon>Ascomycota</taxon>
        <taxon>Pezizomycotina</taxon>
        <taxon>Dothideomycetes</taxon>
        <taxon>Pleosporomycetidae</taxon>
        <taxon>Pleosporales</taxon>
        <taxon>Lindgomycetaceae</taxon>
        <taxon>Clohesyomyces</taxon>
    </lineage>
</organism>
<dbReference type="PANTHER" id="PTHR47843:SF2">
    <property type="entry name" value="BTB DOMAIN-CONTAINING PROTEIN"/>
    <property type="match status" value="1"/>
</dbReference>
<feature type="domain" description="BTB" evidence="1">
    <location>
        <begin position="11"/>
        <end position="84"/>
    </location>
</feature>
<protein>
    <recommendedName>
        <fullName evidence="1">BTB domain-containing protein</fullName>
    </recommendedName>
</protein>
<dbReference type="InterPro" id="IPR000210">
    <property type="entry name" value="BTB/POZ_dom"/>
</dbReference>
<dbReference type="PROSITE" id="PS50097">
    <property type="entry name" value="BTB"/>
    <property type="match status" value="1"/>
</dbReference>
<comment type="caution">
    <text evidence="2">The sequence shown here is derived from an EMBL/GenBank/DDBJ whole genome shotgun (WGS) entry which is preliminary data.</text>
</comment>
<dbReference type="Pfam" id="PF00651">
    <property type="entry name" value="BTB"/>
    <property type="match status" value="1"/>
</dbReference>
<keyword evidence="3" id="KW-1185">Reference proteome</keyword>
<sequence>MADPRALDYSENTSVEKDALLDAYIFTFHQGVLSSSSEFFKAALKPEWVERRSEPENIELEHANLGAFKLYVHWLYGGVIPMPTESNSEDTYRRLAYAYVLGEEIMDIKFKNTVLDAFRAASIKFGCFPIGEPVAILTCNQIMHDGTPANSPDRHLFVDFAAHVAWDETGGRNDDFDMYPKEFLVDVIKAMVKVRPSAEKTTWWWLKTKEFYLEKMGDEDSSMTVQSEES</sequence>
<gene>
    <name evidence="2" type="ORF">BCR34DRAFT_600443</name>
</gene>
<dbReference type="STRING" id="1231657.A0A1Y1ZRB2"/>
<evidence type="ECO:0000313" key="3">
    <source>
        <dbReference type="Proteomes" id="UP000193144"/>
    </source>
</evidence>
<dbReference type="InterPro" id="IPR011333">
    <property type="entry name" value="SKP1/BTB/POZ_sf"/>
</dbReference>
<dbReference type="Proteomes" id="UP000193144">
    <property type="component" value="Unassembled WGS sequence"/>
</dbReference>
<proteinExistence type="predicted"/>
<name>A0A1Y1ZRB2_9PLEO</name>
<dbReference type="AlphaFoldDB" id="A0A1Y1ZRB2"/>
<dbReference type="EMBL" id="MCFA01000048">
    <property type="protein sequence ID" value="ORY12758.1"/>
    <property type="molecule type" value="Genomic_DNA"/>
</dbReference>